<dbReference type="SUPFAM" id="SSF46689">
    <property type="entry name" value="Homeodomain-like"/>
    <property type="match status" value="1"/>
</dbReference>
<evidence type="ECO:0000256" key="1">
    <source>
        <dbReference type="ARBA" id="ARBA00023015"/>
    </source>
</evidence>
<dbReference type="InterPro" id="IPR018060">
    <property type="entry name" value="HTH_AraC"/>
</dbReference>
<dbReference type="Gene3D" id="1.10.10.60">
    <property type="entry name" value="Homeodomain-like"/>
    <property type="match status" value="2"/>
</dbReference>
<evidence type="ECO:0000259" key="4">
    <source>
        <dbReference type="PROSITE" id="PS01124"/>
    </source>
</evidence>
<keyword evidence="6" id="KW-1185">Reference proteome</keyword>
<dbReference type="Proteomes" id="UP000637299">
    <property type="component" value="Unassembled WGS sequence"/>
</dbReference>
<dbReference type="Pfam" id="PF12833">
    <property type="entry name" value="HTH_18"/>
    <property type="match status" value="1"/>
</dbReference>
<dbReference type="InterPro" id="IPR018062">
    <property type="entry name" value="HTH_AraC-typ_CS"/>
</dbReference>
<dbReference type="PROSITE" id="PS00041">
    <property type="entry name" value="HTH_ARAC_FAMILY_1"/>
    <property type="match status" value="1"/>
</dbReference>
<keyword evidence="3" id="KW-0804">Transcription</keyword>
<keyword evidence="1" id="KW-0805">Transcription regulation</keyword>
<comment type="caution">
    <text evidence="5">The sequence shown here is derived from an EMBL/GenBank/DDBJ whole genome shotgun (WGS) entry which is preliminary data.</text>
</comment>
<accession>A0ABR8ZD82</accession>
<dbReference type="InterPro" id="IPR009057">
    <property type="entry name" value="Homeodomain-like_sf"/>
</dbReference>
<dbReference type="EMBL" id="JACYFS010000003">
    <property type="protein sequence ID" value="MBD8083252.1"/>
    <property type="molecule type" value="Genomic_DNA"/>
</dbReference>
<dbReference type="PANTHER" id="PTHR47893">
    <property type="entry name" value="REGULATORY PROTEIN PCHR"/>
    <property type="match status" value="1"/>
</dbReference>
<dbReference type="InterPro" id="IPR020449">
    <property type="entry name" value="Tscrpt_reg_AraC-type_HTH"/>
</dbReference>
<feature type="domain" description="HTH araC/xylS-type" evidence="4">
    <location>
        <begin position="184"/>
        <end position="282"/>
    </location>
</feature>
<evidence type="ECO:0000313" key="6">
    <source>
        <dbReference type="Proteomes" id="UP000637299"/>
    </source>
</evidence>
<protein>
    <submittedName>
        <fullName evidence="5">Helix-turn-helix transcriptional regulator</fullName>
    </submittedName>
</protein>
<dbReference type="SMART" id="SM00342">
    <property type="entry name" value="HTH_ARAC"/>
    <property type="match status" value="1"/>
</dbReference>
<evidence type="ECO:0000256" key="3">
    <source>
        <dbReference type="ARBA" id="ARBA00023163"/>
    </source>
</evidence>
<dbReference type="InterPro" id="IPR053142">
    <property type="entry name" value="PchR_regulatory_protein"/>
</dbReference>
<keyword evidence="2" id="KW-0238">DNA-binding</keyword>
<dbReference type="RefSeq" id="WP_191737175.1">
    <property type="nucleotide sequence ID" value="NZ_JACYFS010000003.1"/>
</dbReference>
<evidence type="ECO:0000256" key="2">
    <source>
        <dbReference type="ARBA" id="ARBA00023125"/>
    </source>
</evidence>
<reference evidence="5 6" key="1">
    <citation type="submission" date="2020-09" db="EMBL/GenBank/DDBJ databases">
        <title>Genome seq and assembly of Chryseobacterium sp.</title>
        <authorList>
            <person name="Chhetri G."/>
        </authorList>
    </citation>
    <scope>NUCLEOTIDE SEQUENCE [LARGE SCALE GENOMIC DNA]</scope>
    <source>
        <strain evidence="5 6">GCR10</strain>
    </source>
</reference>
<name>A0ABR8ZD82_9FLAO</name>
<dbReference type="PRINTS" id="PR00032">
    <property type="entry name" value="HTHARAC"/>
</dbReference>
<dbReference type="PROSITE" id="PS01124">
    <property type="entry name" value="HTH_ARAC_FAMILY_2"/>
    <property type="match status" value="1"/>
</dbReference>
<evidence type="ECO:0000313" key="5">
    <source>
        <dbReference type="EMBL" id="MBD8083252.1"/>
    </source>
</evidence>
<sequence>MPSETNLPFFKNENISVHIGGLDNEYQIETENCFNLVFFLSSNISLEADDIHSEISIQKNSYILHYSFSKKTAKLISTSTFAMEFLHFQFEYSYISNLLDPQESNENKSILDRMIKNQFILLNHSEPPKITVEMHMIIKEITESSKKGVLQKLLIEAKIIKLLMLIFEQFSESKNISTTENTAQITKSFIDKYYTQQISTHDIALQLGLNETKIRSEFKSEYKITISEYINELRMLKARKMIIDREFLIKEIASECGYEYVPNFSRAFKKKYGISPDKLRNI</sequence>
<proteinExistence type="predicted"/>
<gene>
    <name evidence="5" type="ORF">IC610_12590</name>
</gene>
<organism evidence="5 6">
    <name type="scientific">Chryseobacterium caseinilyticum</name>
    <dbReference type="NCBI Taxonomy" id="2771428"/>
    <lineage>
        <taxon>Bacteria</taxon>
        <taxon>Pseudomonadati</taxon>
        <taxon>Bacteroidota</taxon>
        <taxon>Flavobacteriia</taxon>
        <taxon>Flavobacteriales</taxon>
        <taxon>Weeksellaceae</taxon>
        <taxon>Chryseobacterium group</taxon>
        <taxon>Chryseobacterium</taxon>
    </lineage>
</organism>
<dbReference type="PANTHER" id="PTHR47893:SF1">
    <property type="entry name" value="REGULATORY PROTEIN PCHR"/>
    <property type="match status" value="1"/>
</dbReference>